<reference evidence="2" key="1">
    <citation type="journal article" date="2020" name="New Phytol.">
        <title>Comparative genomics reveals dynamic genome evolution in host specialist ectomycorrhizal fungi.</title>
        <authorList>
            <person name="Lofgren L.A."/>
            <person name="Nguyen N.H."/>
            <person name="Vilgalys R."/>
            <person name="Ruytinx J."/>
            <person name="Liao H.L."/>
            <person name="Branco S."/>
            <person name="Kuo A."/>
            <person name="LaButti K."/>
            <person name="Lipzen A."/>
            <person name="Andreopoulos W."/>
            <person name="Pangilinan J."/>
            <person name="Riley R."/>
            <person name="Hundley H."/>
            <person name="Na H."/>
            <person name="Barry K."/>
            <person name="Grigoriev I.V."/>
            <person name="Stajich J.E."/>
            <person name="Kennedy P.G."/>
        </authorList>
    </citation>
    <scope>NUCLEOTIDE SEQUENCE</scope>
    <source>
        <strain evidence="2">FC423</strain>
    </source>
</reference>
<dbReference type="RefSeq" id="XP_041296542.1">
    <property type="nucleotide sequence ID" value="XM_041433373.1"/>
</dbReference>
<dbReference type="Proteomes" id="UP000823399">
    <property type="component" value="Unassembled WGS sequence"/>
</dbReference>
<dbReference type="GeneID" id="64695632"/>
<protein>
    <submittedName>
        <fullName evidence="2">Uncharacterized protein</fullName>
    </submittedName>
</protein>
<dbReference type="OrthoDB" id="2712195at2759"/>
<comment type="caution">
    <text evidence="2">The sequence shown here is derived from an EMBL/GenBank/DDBJ whole genome shotgun (WGS) entry which is preliminary data.</text>
</comment>
<dbReference type="EMBL" id="JABBWM010000009">
    <property type="protein sequence ID" value="KAG2114594.1"/>
    <property type="molecule type" value="Genomic_DNA"/>
</dbReference>
<keyword evidence="1" id="KW-0472">Membrane</keyword>
<proteinExistence type="predicted"/>
<dbReference type="EMBL" id="JABBWM010000017">
    <property type="protein sequence ID" value="KAG2111730.1"/>
    <property type="molecule type" value="Genomic_DNA"/>
</dbReference>
<name>A0A9P7FCE1_9AGAM</name>
<organism evidence="2 4">
    <name type="scientific">Suillus discolor</name>
    <dbReference type="NCBI Taxonomy" id="1912936"/>
    <lineage>
        <taxon>Eukaryota</taxon>
        <taxon>Fungi</taxon>
        <taxon>Dikarya</taxon>
        <taxon>Basidiomycota</taxon>
        <taxon>Agaricomycotina</taxon>
        <taxon>Agaricomycetes</taxon>
        <taxon>Agaricomycetidae</taxon>
        <taxon>Boletales</taxon>
        <taxon>Suillineae</taxon>
        <taxon>Suillaceae</taxon>
        <taxon>Suillus</taxon>
    </lineage>
</organism>
<keyword evidence="1" id="KW-0812">Transmembrane</keyword>
<accession>A0A9P7FCE1</accession>
<sequence length="228" mass="25105">MCRPARVLAEACQRHCHMVGVGEAGLYSKHFRTIAGQLAENLEILGIELRLLVIAALVWDADARAKCRQYEHLRLKLRTNEKDGDPEWLLWEVGHALSAVVESNDNLSFLDFESIVNTFTLLVLPLNPTSTGSPLRNGSAHLETWSPSSKVSSLPIPTTNNFTSLSTLTIFLQNLISLLQLPEPLPSAPPPKHNLPHQDVLGLIVITPLTTVLHLLAITGLTKTHARN</sequence>
<evidence type="ECO:0000313" key="2">
    <source>
        <dbReference type="EMBL" id="KAG2111730.1"/>
    </source>
</evidence>
<gene>
    <name evidence="3" type="ORF">F5147DRAFT_649777</name>
    <name evidence="2" type="ORF">F5147DRAFT_651356</name>
</gene>
<feature type="transmembrane region" description="Helical" evidence="1">
    <location>
        <begin position="201"/>
        <end position="222"/>
    </location>
</feature>
<evidence type="ECO:0000313" key="4">
    <source>
        <dbReference type="Proteomes" id="UP000823399"/>
    </source>
</evidence>
<keyword evidence="1" id="KW-1133">Transmembrane helix</keyword>
<evidence type="ECO:0000256" key="1">
    <source>
        <dbReference type="SAM" id="Phobius"/>
    </source>
</evidence>
<keyword evidence="4" id="KW-1185">Reference proteome</keyword>
<dbReference type="AlphaFoldDB" id="A0A9P7FCE1"/>
<evidence type="ECO:0000313" key="3">
    <source>
        <dbReference type="EMBL" id="KAG2114594.1"/>
    </source>
</evidence>